<dbReference type="EMBL" id="RWIT01000003">
    <property type="protein sequence ID" value="RSK49269.1"/>
    <property type="molecule type" value="Genomic_DNA"/>
</dbReference>
<dbReference type="OrthoDB" id="883899at2"/>
<reference evidence="3 4" key="1">
    <citation type="submission" date="2018-12" db="EMBL/GenBank/DDBJ databases">
        <authorList>
            <person name="Feng G."/>
            <person name="Zhu H."/>
        </authorList>
    </citation>
    <scope>NUCLEOTIDE SEQUENCE [LARGE SCALE GENOMIC DNA]</scope>
    <source>
        <strain evidence="3 4">KCTC 12533</strain>
    </source>
</reference>
<sequence length="147" mass="16293">MLALKRLVTILVMVFLLIALLVLLVPSVQSSFASMADSPESLFHGLFLTATVLLGLQLLTENLDSVLLRRDVAAREGKINELKARLYDHQLDQQRTAERPPVVPRTGVTTYPEHHQPTFPESDPALPNAPIDQPNSIIPPRNPNYPA</sequence>
<evidence type="ECO:0000313" key="3">
    <source>
        <dbReference type="EMBL" id="RSK49269.1"/>
    </source>
</evidence>
<comment type="caution">
    <text evidence="3">The sequence shown here is derived from an EMBL/GenBank/DDBJ whole genome shotgun (WGS) entry which is preliminary data.</text>
</comment>
<gene>
    <name evidence="3" type="ORF">EI291_07140</name>
</gene>
<keyword evidence="4" id="KW-1185">Reference proteome</keyword>
<dbReference type="Proteomes" id="UP000273500">
    <property type="component" value="Unassembled WGS sequence"/>
</dbReference>
<feature type="transmembrane region" description="Helical" evidence="2">
    <location>
        <begin position="43"/>
        <end position="60"/>
    </location>
</feature>
<feature type="region of interest" description="Disordered" evidence="1">
    <location>
        <begin position="90"/>
        <end position="147"/>
    </location>
</feature>
<proteinExistence type="predicted"/>
<evidence type="ECO:0000256" key="1">
    <source>
        <dbReference type="SAM" id="MobiDB-lite"/>
    </source>
</evidence>
<name>A0A428KRX5_9BACT</name>
<dbReference type="RefSeq" id="WP_125419128.1">
    <property type="nucleotide sequence ID" value="NZ_RWIT01000003.1"/>
</dbReference>
<accession>A0A428KRX5</accession>
<evidence type="ECO:0000313" key="4">
    <source>
        <dbReference type="Proteomes" id="UP000273500"/>
    </source>
</evidence>
<keyword evidence="2" id="KW-0812">Transmembrane</keyword>
<organism evidence="3 4">
    <name type="scientific">Hymenobacter rigui</name>
    <dbReference type="NCBI Taxonomy" id="334424"/>
    <lineage>
        <taxon>Bacteria</taxon>
        <taxon>Pseudomonadati</taxon>
        <taxon>Bacteroidota</taxon>
        <taxon>Cytophagia</taxon>
        <taxon>Cytophagales</taxon>
        <taxon>Hymenobacteraceae</taxon>
        <taxon>Hymenobacter</taxon>
    </lineage>
</organism>
<keyword evidence="2" id="KW-0472">Membrane</keyword>
<keyword evidence="2" id="KW-1133">Transmembrane helix</keyword>
<evidence type="ECO:0000256" key="2">
    <source>
        <dbReference type="SAM" id="Phobius"/>
    </source>
</evidence>
<protein>
    <submittedName>
        <fullName evidence="3">Uncharacterized protein</fullName>
    </submittedName>
</protein>
<dbReference type="AlphaFoldDB" id="A0A428KRX5"/>